<name>A0ABQ4X0E9_9ASTR</name>
<gene>
    <name evidence="2" type="ORF">Tco_0653447</name>
</gene>
<organism evidence="2 3">
    <name type="scientific">Tanacetum coccineum</name>
    <dbReference type="NCBI Taxonomy" id="301880"/>
    <lineage>
        <taxon>Eukaryota</taxon>
        <taxon>Viridiplantae</taxon>
        <taxon>Streptophyta</taxon>
        <taxon>Embryophyta</taxon>
        <taxon>Tracheophyta</taxon>
        <taxon>Spermatophyta</taxon>
        <taxon>Magnoliopsida</taxon>
        <taxon>eudicotyledons</taxon>
        <taxon>Gunneridae</taxon>
        <taxon>Pentapetalae</taxon>
        <taxon>asterids</taxon>
        <taxon>campanulids</taxon>
        <taxon>Asterales</taxon>
        <taxon>Asteraceae</taxon>
        <taxon>Asteroideae</taxon>
        <taxon>Anthemideae</taxon>
        <taxon>Anthemidinae</taxon>
        <taxon>Tanacetum</taxon>
    </lineage>
</organism>
<keyword evidence="3" id="KW-1185">Reference proteome</keyword>
<dbReference type="EMBL" id="BQNB010009096">
    <property type="protein sequence ID" value="GJS58663.1"/>
    <property type="molecule type" value="Genomic_DNA"/>
</dbReference>
<reference evidence="2" key="2">
    <citation type="submission" date="2022-01" db="EMBL/GenBank/DDBJ databases">
        <authorList>
            <person name="Yamashiro T."/>
            <person name="Shiraishi A."/>
            <person name="Satake H."/>
            <person name="Nakayama K."/>
        </authorList>
    </citation>
    <scope>NUCLEOTIDE SEQUENCE</scope>
</reference>
<evidence type="ECO:0000313" key="2">
    <source>
        <dbReference type="EMBL" id="GJS58663.1"/>
    </source>
</evidence>
<sequence length="113" mass="12696">MLHSDPQMYVSGMLVATYGQEWPQLASTSNMNRPSISNHGPYDTLLLMHKSSNPIPMSTADTLSRSQAIREPTYDPNNLGRRPGGSQVIDGYSKDFKMVGDAEYCDQFRCYEK</sequence>
<comment type="caution">
    <text evidence="2">The sequence shown here is derived from an EMBL/GenBank/DDBJ whole genome shotgun (WGS) entry which is preliminary data.</text>
</comment>
<evidence type="ECO:0000313" key="3">
    <source>
        <dbReference type="Proteomes" id="UP001151760"/>
    </source>
</evidence>
<proteinExistence type="predicted"/>
<protein>
    <recommendedName>
        <fullName evidence="4">Neprosin domain-containing protein</fullName>
    </recommendedName>
</protein>
<reference evidence="2" key="1">
    <citation type="journal article" date="2022" name="Int. J. Mol. Sci.">
        <title>Draft Genome of Tanacetum Coccineum: Genomic Comparison of Closely Related Tanacetum-Family Plants.</title>
        <authorList>
            <person name="Yamashiro T."/>
            <person name="Shiraishi A."/>
            <person name="Nakayama K."/>
            <person name="Satake H."/>
        </authorList>
    </citation>
    <scope>NUCLEOTIDE SEQUENCE</scope>
</reference>
<evidence type="ECO:0000256" key="1">
    <source>
        <dbReference type="SAM" id="MobiDB-lite"/>
    </source>
</evidence>
<feature type="compositionally biased region" description="Polar residues" evidence="1">
    <location>
        <begin position="56"/>
        <end position="67"/>
    </location>
</feature>
<dbReference type="Proteomes" id="UP001151760">
    <property type="component" value="Unassembled WGS sequence"/>
</dbReference>
<evidence type="ECO:0008006" key="4">
    <source>
        <dbReference type="Google" id="ProtNLM"/>
    </source>
</evidence>
<feature type="region of interest" description="Disordered" evidence="1">
    <location>
        <begin position="56"/>
        <end position="87"/>
    </location>
</feature>
<accession>A0ABQ4X0E9</accession>